<feature type="domain" description="Lipocalin/cytosolic fatty-acid binding" evidence="12">
    <location>
        <begin position="34"/>
        <end position="176"/>
    </location>
</feature>
<feature type="signal peptide" evidence="11">
    <location>
        <begin position="1"/>
        <end position="16"/>
    </location>
</feature>
<dbReference type="PANTHER" id="PTHR10612">
    <property type="entry name" value="APOLIPOPROTEIN D"/>
    <property type="match status" value="1"/>
</dbReference>
<dbReference type="GO" id="GO:0042246">
    <property type="term" value="P:tissue regeneration"/>
    <property type="evidence" value="ECO:0007669"/>
    <property type="project" value="InterPro"/>
</dbReference>
<dbReference type="PROSITE" id="PS00213">
    <property type="entry name" value="LIPOCALIN"/>
    <property type="match status" value="1"/>
</dbReference>
<keyword evidence="4" id="KW-0813">Transport</keyword>
<keyword evidence="5" id="KW-0964">Secreted</keyword>
<name>C3KJ19_ANOFI</name>
<sequence>MSAVYLLLLLLPLVSAQTYHWGPCPNPKVQPDFNLQQYQGKWYEIEKLPASFEKGKCIEANYALRKDGTIQVLNAQLYKGKVSVAEGTAVIRDLNEPAKLGVSFSYFSPYSPYWVLTTDYNSSSVVYSCTSILNIFHIDFAWILSRSRFPQPETVEFAKDLLTNEGIDLCKMKPTDQTDCGDN</sequence>
<dbReference type="InterPro" id="IPR022272">
    <property type="entry name" value="Lipocalin_CS"/>
</dbReference>
<dbReference type="CDD" id="cd19437">
    <property type="entry name" value="lipocalin_apoD-like"/>
    <property type="match status" value="1"/>
</dbReference>
<evidence type="ECO:0000256" key="4">
    <source>
        <dbReference type="ARBA" id="ARBA00022448"/>
    </source>
</evidence>
<evidence type="ECO:0000256" key="7">
    <source>
        <dbReference type="ARBA" id="ARBA00023121"/>
    </source>
</evidence>
<keyword evidence="8" id="KW-1015">Disulfide bond</keyword>
<dbReference type="GO" id="GO:0008289">
    <property type="term" value="F:lipid binding"/>
    <property type="evidence" value="ECO:0007669"/>
    <property type="project" value="UniProtKB-KW"/>
</dbReference>
<evidence type="ECO:0000313" key="13">
    <source>
        <dbReference type="EMBL" id="ACQ58641.1"/>
    </source>
</evidence>
<evidence type="ECO:0000256" key="6">
    <source>
        <dbReference type="ARBA" id="ARBA00022729"/>
    </source>
</evidence>
<evidence type="ECO:0000256" key="5">
    <source>
        <dbReference type="ARBA" id="ARBA00022525"/>
    </source>
</evidence>
<dbReference type="GO" id="GO:0005737">
    <property type="term" value="C:cytoplasm"/>
    <property type="evidence" value="ECO:0007669"/>
    <property type="project" value="TreeGrafter"/>
</dbReference>
<reference evidence="13" key="1">
    <citation type="submission" date="2009-05" db="EMBL/GenBank/DDBJ databases">
        <title>Anoplopoma fimbria ESTs and full-length cDNAs.</title>
        <authorList>
            <person name="Messmer A."/>
            <person name="Rondeau E."/>
            <person name="Sanderson D."/>
            <person name="Cooper G."/>
            <person name="Leong J."/>
            <person name="Koop B.F."/>
        </authorList>
    </citation>
    <scope>NUCLEOTIDE SEQUENCE</scope>
    <source>
        <tissue evidence="13">Brain</tissue>
    </source>
</reference>
<keyword evidence="9" id="KW-0325">Glycoprotein</keyword>
<dbReference type="PRINTS" id="PR01219">
    <property type="entry name" value="APOLIPOPROTD"/>
</dbReference>
<dbReference type="InterPro" id="IPR002969">
    <property type="entry name" value="ApolipopD"/>
</dbReference>
<evidence type="ECO:0000256" key="8">
    <source>
        <dbReference type="ARBA" id="ARBA00023157"/>
    </source>
</evidence>
<dbReference type="InterPro" id="IPR000566">
    <property type="entry name" value="Lipocln_cytosolic_FA-bd_dom"/>
</dbReference>
<dbReference type="InterPro" id="IPR012674">
    <property type="entry name" value="Calycin"/>
</dbReference>
<dbReference type="GO" id="GO:0005576">
    <property type="term" value="C:extracellular region"/>
    <property type="evidence" value="ECO:0007669"/>
    <property type="project" value="UniProtKB-SubCell"/>
</dbReference>
<evidence type="ECO:0000259" key="12">
    <source>
        <dbReference type="Pfam" id="PF08212"/>
    </source>
</evidence>
<protein>
    <recommendedName>
        <fullName evidence="3">Apolipoprotein D</fullName>
    </recommendedName>
</protein>
<evidence type="ECO:0000256" key="9">
    <source>
        <dbReference type="ARBA" id="ARBA00023180"/>
    </source>
</evidence>
<feature type="chain" id="PRO_5013437371" description="Apolipoprotein D" evidence="11">
    <location>
        <begin position="17"/>
        <end position="183"/>
    </location>
</feature>
<dbReference type="PANTHER" id="PTHR10612:SF15">
    <property type="entry name" value="APOLIPOPROTEIN D"/>
    <property type="match status" value="1"/>
</dbReference>
<keyword evidence="10" id="KW-0873">Pyrrolidone carboxylic acid</keyword>
<dbReference type="InterPro" id="IPR022271">
    <property type="entry name" value="Lipocalin_ApoD"/>
</dbReference>
<evidence type="ECO:0000256" key="11">
    <source>
        <dbReference type="PIRNR" id="PIRNR036893"/>
    </source>
</evidence>
<comment type="subcellular location">
    <subcellularLocation>
        <location evidence="1">Secreted</location>
    </subcellularLocation>
</comment>
<dbReference type="InterPro" id="IPR026222">
    <property type="entry name" value="ApoD_vertbrte"/>
</dbReference>
<dbReference type="Pfam" id="PF08212">
    <property type="entry name" value="Lipocalin_2"/>
    <property type="match status" value="1"/>
</dbReference>
<evidence type="ECO:0000256" key="1">
    <source>
        <dbReference type="ARBA" id="ARBA00004613"/>
    </source>
</evidence>
<keyword evidence="6 11" id="KW-0732">Signal</keyword>
<evidence type="ECO:0000256" key="2">
    <source>
        <dbReference type="ARBA" id="ARBA00006889"/>
    </source>
</evidence>
<proteinExistence type="evidence at transcript level"/>
<evidence type="ECO:0000256" key="10">
    <source>
        <dbReference type="ARBA" id="ARBA00023283"/>
    </source>
</evidence>
<keyword evidence="7" id="KW-0446">Lipid-binding</keyword>
<dbReference type="SUPFAM" id="SSF50814">
    <property type="entry name" value="Lipocalins"/>
    <property type="match status" value="1"/>
</dbReference>
<keyword evidence="13" id="KW-0449">Lipoprotein</keyword>
<comment type="similarity">
    <text evidence="2 11">Belongs to the calycin superfamily. Lipocalin family.</text>
</comment>
<dbReference type="EMBL" id="BT082934">
    <property type="protein sequence ID" value="ACQ58641.1"/>
    <property type="molecule type" value="mRNA"/>
</dbReference>
<dbReference type="GO" id="GO:0006869">
    <property type="term" value="P:lipid transport"/>
    <property type="evidence" value="ECO:0007669"/>
    <property type="project" value="InterPro"/>
</dbReference>
<dbReference type="FunFam" id="2.40.128.20:FF:000003">
    <property type="entry name" value="Apolipoprotein D"/>
    <property type="match status" value="1"/>
</dbReference>
<gene>
    <name evidence="13" type="primary">APOD</name>
</gene>
<dbReference type="GO" id="GO:0000302">
    <property type="term" value="P:response to reactive oxygen species"/>
    <property type="evidence" value="ECO:0007669"/>
    <property type="project" value="TreeGrafter"/>
</dbReference>
<accession>C3KJ19</accession>
<evidence type="ECO:0000256" key="3">
    <source>
        <dbReference type="ARBA" id="ARBA00019890"/>
    </source>
</evidence>
<dbReference type="Gene3D" id="2.40.128.20">
    <property type="match status" value="1"/>
</dbReference>
<dbReference type="PIRSF" id="PIRSF036893">
    <property type="entry name" value="Lipocalin_ApoD"/>
    <property type="match status" value="1"/>
</dbReference>
<dbReference type="GO" id="GO:0007420">
    <property type="term" value="P:brain development"/>
    <property type="evidence" value="ECO:0007669"/>
    <property type="project" value="InterPro"/>
</dbReference>
<dbReference type="GO" id="GO:0006629">
    <property type="term" value="P:lipid metabolic process"/>
    <property type="evidence" value="ECO:0007669"/>
    <property type="project" value="TreeGrafter"/>
</dbReference>
<organism evidence="13">
    <name type="scientific">Anoplopoma fimbria</name>
    <name type="common">Sablefish</name>
    <dbReference type="NCBI Taxonomy" id="229290"/>
    <lineage>
        <taxon>Eukaryota</taxon>
        <taxon>Metazoa</taxon>
        <taxon>Chordata</taxon>
        <taxon>Craniata</taxon>
        <taxon>Vertebrata</taxon>
        <taxon>Euteleostomi</taxon>
        <taxon>Actinopterygii</taxon>
        <taxon>Neopterygii</taxon>
        <taxon>Teleostei</taxon>
        <taxon>Neoteleostei</taxon>
        <taxon>Acanthomorphata</taxon>
        <taxon>Eupercaria</taxon>
        <taxon>Perciformes</taxon>
        <taxon>Cottioidei</taxon>
        <taxon>Anoplopomatales</taxon>
        <taxon>Anoplopomatidae</taxon>
        <taxon>Anoplopoma</taxon>
    </lineage>
</organism>
<dbReference type="PRINTS" id="PR02058">
    <property type="entry name" value="APODVERTBRTE"/>
</dbReference>
<dbReference type="AlphaFoldDB" id="C3KJ19"/>